<dbReference type="KEGG" id="nei:BG910_07325"/>
<accession>A0A220S2G8</accession>
<dbReference type="EMBL" id="CP022278">
    <property type="protein sequence ID" value="ASK27576.1"/>
    <property type="molecule type" value="Genomic_DNA"/>
</dbReference>
<dbReference type="PANTHER" id="PTHR12049:SF7">
    <property type="entry name" value="PROTEIN ARGININE METHYLTRANSFERASE NDUFAF7, MITOCHONDRIAL"/>
    <property type="match status" value="1"/>
</dbReference>
<evidence type="ECO:0000256" key="2">
    <source>
        <dbReference type="ARBA" id="ARBA00022679"/>
    </source>
</evidence>
<dbReference type="GO" id="GO:0032259">
    <property type="term" value="P:methylation"/>
    <property type="evidence" value="ECO:0007669"/>
    <property type="project" value="UniProtKB-KW"/>
</dbReference>
<reference evidence="3 4" key="1">
    <citation type="submission" date="2017-06" db="EMBL/GenBank/DDBJ databases">
        <title>Neisseria chenwenguii sp. nov., isolated from the intestinal contents of Tibetan Plateau Pika in Yushu, Qinghai Province, China.</title>
        <authorList>
            <person name="Zhang G."/>
        </authorList>
    </citation>
    <scope>NUCLEOTIDE SEQUENCE [LARGE SCALE GENOMIC DNA]</scope>
    <source>
        <strain evidence="3 4">10023</strain>
    </source>
</reference>
<evidence type="ECO:0000256" key="1">
    <source>
        <dbReference type="ARBA" id="ARBA00022603"/>
    </source>
</evidence>
<dbReference type="InterPro" id="IPR038375">
    <property type="entry name" value="NDUFAF7_sf"/>
</dbReference>
<evidence type="ECO:0000313" key="4">
    <source>
        <dbReference type="Proteomes" id="UP000198238"/>
    </source>
</evidence>
<dbReference type="SUPFAM" id="SSF53335">
    <property type="entry name" value="S-adenosyl-L-methionine-dependent methyltransferases"/>
    <property type="match status" value="1"/>
</dbReference>
<dbReference type="OrthoDB" id="9794208at2"/>
<gene>
    <name evidence="3" type="ORF">BG910_07325</name>
</gene>
<dbReference type="PANTHER" id="PTHR12049">
    <property type="entry name" value="PROTEIN ARGININE METHYLTRANSFERASE NDUFAF7, MITOCHONDRIAL"/>
    <property type="match status" value="1"/>
</dbReference>
<organism evidence="3 4">
    <name type="scientific">Neisseria chenwenguii</name>
    <dbReference type="NCBI Taxonomy" id="1853278"/>
    <lineage>
        <taxon>Bacteria</taxon>
        <taxon>Pseudomonadati</taxon>
        <taxon>Pseudomonadota</taxon>
        <taxon>Betaproteobacteria</taxon>
        <taxon>Neisseriales</taxon>
        <taxon>Neisseriaceae</taxon>
        <taxon>Neisseria</taxon>
    </lineage>
</organism>
<dbReference type="Pfam" id="PF02636">
    <property type="entry name" value="Methyltransf_28"/>
    <property type="match status" value="1"/>
</dbReference>
<name>A0A220S2G8_9NEIS</name>
<dbReference type="Proteomes" id="UP000198238">
    <property type="component" value="Chromosome"/>
</dbReference>
<dbReference type="InterPro" id="IPR003788">
    <property type="entry name" value="NDUFAF7"/>
</dbReference>
<evidence type="ECO:0000313" key="3">
    <source>
        <dbReference type="EMBL" id="ASK27576.1"/>
    </source>
</evidence>
<sequence length="383" mass="41500">MNSKIPPISADAQQSSEKLSVLISQEITAANKPMPFSRFMELALYAPQYGYYTGGSHKIGADGDFVTAPVLTPLFGKTLAVQLNALLPQTAGNLYEFGAGTGDLAATLVQNLSDGLNRYYIIELSPELAERQRALIAQKLPSELFKKVIHLNTLPESFDGIIIGNEVLDAMPVELVCRENGGFRQICVGLKNGGFIQTKQPLTHPGLSTAAENYFPAVEPYTSELHPQQHAFTATLAAKLTRGGIIFIDYGFDAAQYYHPKRSGGTLIGHHRHRTVHDPFFRIGLTDLTAHVNFTDIAQAGTDGGLDLIGYATQSSFLLNLGITDLLAQAGDSASPAYLRAAAAVQQLINPHEMGELFKAIAFGRNIDVDWQGFITGDICHKL</sequence>
<keyword evidence="4" id="KW-1185">Reference proteome</keyword>
<dbReference type="AlphaFoldDB" id="A0A220S2G8"/>
<protein>
    <submittedName>
        <fullName evidence="3">S-adenosyl-L-methionine-dependent methyltransferase</fullName>
    </submittedName>
</protein>
<keyword evidence="2 3" id="KW-0808">Transferase</keyword>
<dbReference type="Gene3D" id="3.40.50.12710">
    <property type="match status" value="1"/>
</dbReference>
<dbReference type="RefSeq" id="WP_089036277.1">
    <property type="nucleotide sequence ID" value="NZ_CP022278.1"/>
</dbReference>
<keyword evidence="1 3" id="KW-0489">Methyltransferase</keyword>
<dbReference type="InterPro" id="IPR029063">
    <property type="entry name" value="SAM-dependent_MTases_sf"/>
</dbReference>
<proteinExistence type="predicted"/>
<dbReference type="GO" id="GO:0035243">
    <property type="term" value="F:protein-arginine omega-N symmetric methyltransferase activity"/>
    <property type="evidence" value="ECO:0007669"/>
    <property type="project" value="TreeGrafter"/>
</dbReference>